<dbReference type="InterPro" id="IPR007110">
    <property type="entry name" value="Ig-like_dom"/>
</dbReference>
<dbReference type="SMART" id="SM00406">
    <property type="entry name" value="IGv"/>
    <property type="match status" value="1"/>
</dbReference>
<protein>
    <recommendedName>
        <fullName evidence="4">Ig-like domain-containing protein</fullName>
    </recommendedName>
</protein>
<evidence type="ECO:0000256" key="2">
    <source>
        <dbReference type="ARBA" id="ARBA00023130"/>
    </source>
</evidence>
<evidence type="ECO:0000256" key="1">
    <source>
        <dbReference type="ARBA" id="ARBA00022859"/>
    </source>
</evidence>
<dbReference type="GO" id="GO:0002250">
    <property type="term" value="P:adaptive immune response"/>
    <property type="evidence" value="ECO:0007669"/>
    <property type="project" value="UniProtKB-KW"/>
</dbReference>
<dbReference type="PROSITE" id="PS50835">
    <property type="entry name" value="IG_LIKE"/>
    <property type="match status" value="1"/>
</dbReference>
<dbReference type="AlphaFoldDB" id="A0A8D0DI73"/>
<dbReference type="PANTHER" id="PTHR23266">
    <property type="entry name" value="IMMUNOGLOBULIN HEAVY CHAIN"/>
    <property type="match status" value="1"/>
</dbReference>
<dbReference type="Pfam" id="PF07686">
    <property type="entry name" value="V-set"/>
    <property type="match status" value="1"/>
</dbReference>
<evidence type="ECO:0000313" key="6">
    <source>
        <dbReference type="Proteomes" id="UP000694421"/>
    </source>
</evidence>
<evidence type="ECO:0000313" key="5">
    <source>
        <dbReference type="Ensembl" id="ENSSMRP00000005930.1"/>
    </source>
</evidence>
<dbReference type="SUPFAM" id="SSF48726">
    <property type="entry name" value="Immunoglobulin"/>
    <property type="match status" value="1"/>
</dbReference>
<dbReference type="FunFam" id="2.60.40.10:FF:001259">
    <property type="entry name" value="Immunoglobulin heavy variable 13-2"/>
    <property type="match status" value="1"/>
</dbReference>
<sequence>EAQLVESGGDVRRPGESLRLTCQGSGFTFSSYQMSWVRQPPGKALEWVAYIDVTTIYYSDAVKGRFTISRDNSKSQVYLQMSNLKAEDTAVYYCARDTQ</sequence>
<dbReference type="InterPro" id="IPR013106">
    <property type="entry name" value="Ig_V-set"/>
</dbReference>
<feature type="domain" description="Ig-like" evidence="4">
    <location>
        <begin position="15"/>
        <end position="99"/>
    </location>
</feature>
<reference evidence="5" key="2">
    <citation type="submission" date="2025-09" db="UniProtKB">
        <authorList>
            <consortium name="Ensembl"/>
        </authorList>
    </citation>
    <scope>IDENTIFICATION</scope>
</reference>
<organism evidence="5 6">
    <name type="scientific">Salvator merianae</name>
    <name type="common">Argentine black and white tegu</name>
    <name type="synonym">Tupinambis merianae</name>
    <dbReference type="NCBI Taxonomy" id="96440"/>
    <lineage>
        <taxon>Eukaryota</taxon>
        <taxon>Metazoa</taxon>
        <taxon>Chordata</taxon>
        <taxon>Craniata</taxon>
        <taxon>Vertebrata</taxon>
        <taxon>Euteleostomi</taxon>
        <taxon>Lepidosauria</taxon>
        <taxon>Squamata</taxon>
        <taxon>Bifurcata</taxon>
        <taxon>Unidentata</taxon>
        <taxon>Episquamata</taxon>
        <taxon>Laterata</taxon>
        <taxon>Teiioidea</taxon>
        <taxon>Teiidae</taxon>
        <taxon>Salvator</taxon>
    </lineage>
</organism>
<dbReference type="GeneTree" id="ENSGT01050000244936"/>
<dbReference type="InterPro" id="IPR050199">
    <property type="entry name" value="IgHV"/>
</dbReference>
<dbReference type="OMA" id="ARATHVW"/>
<accession>A0A8D0DI73</accession>
<dbReference type="Ensembl" id="ENSSMRT00000006936.1">
    <property type="protein sequence ID" value="ENSSMRP00000005930.1"/>
    <property type="gene ID" value="ENSSMRG00000004773.1"/>
</dbReference>
<proteinExistence type="predicted"/>
<keyword evidence="6" id="KW-1185">Reference proteome</keyword>
<dbReference type="InterPro" id="IPR036179">
    <property type="entry name" value="Ig-like_dom_sf"/>
</dbReference>
<evidence type="ECO:0000259" key="4">
    <source>
        <dbReference type="PROSITE" id="PS50835"/>
    </source>
</evidence>
<evidence type="ECO:0000256" key="3">
    <source>
        <dbReference type="ARBA" id="ARBA00043265"/>
    </source>
</evidence>
<dbReference type="InterPro" id="IPR013783">
    <property type="entry name" value="Ig-like_fold"/>
</dbReference>
<dbReference type="Proteomes" id="UP000694421">
    <property type="component" value="Unplaced"/>
</dbReference>
<keyword evidence="3" id="KW-1280">Immunoglobulin</keyword>
<keyword evidence="2" id="KW-1064">Adaptive immunity</keyword>
<dbReference type="GO" id="GO:0005576">
    <property type="term" value="C:extracellular region"/>
    <property type="evidence" value="ECO:0007669"/>
    <property type="project" value="UniProtKB-ARBA"/>
</dbReference>
<keyword evidence="1" id="KW-0391">Immunity</keyword>
<dbReference type="Gene3D" id="2.60.40.10">
    <property type="entry name" value="Immunoglobulins"/>
    <property type="match status" value="1"/>
</dbReference>
<dbReference type="GO" id="GO:0019814">
    <property type="term" value="C:immunoglobulin complex"/>
    <property type="evidence" value="ECO:0007669"/>
    <property type="project" value="UniProtKB-KW"/>
</dbReference>
<reference evidence="5" key="1">
    <citation type="submission" date="2025-08" db="UniProtKB">
        <authorList>
            <consortium name="Ensembl"/>
        </authorList>
    </citation>
    <scope>IDENTIFICATION</scope>
</reference>
<name>A0A8D0DI73_SALMN</name>